<evidence type="ECO:0000259" key="2">
    <source>
        <dbReference type="Pfam" id="PF07589"/>
    </source>
</evidence>
<dbReference type="Pfam" id="PF07589">
    <property type="entry name" value="PEP-CTERM"/>
    <property type="match status" value="1"/>
</dbReference>
<dbReference type="EMBL" id="JAMPKM010000006">
    <property type="protein sequence ID" value="MEP0817764.1"/>
    <property type="molecule type" value="Genomic_DNA"/>
</dbReference>
<reference evidence="3 4" key="1">
    <citation type="submission" date="2022-04" db="EMBL/GenBank/DDBJ databases">
        <title>Positive selection, recombination, and allopatry shape intraspecific diversity of widespread and dominant cyanobacteria.</title>
        <authorList>
            <person name="Wei J."/>
            <person name="Shu W."/>
            <person name="Hu C."/>
        </authorList>
    </citation>
    <scope>NUCLEOTIDE SEQUENCE [LARGE SCALE GENOMIC DNA]</scope>
    <source>
        <strain evidence="3 4">GB2-A4</strain>
    </source>
</reference>
<keyword evidence="1" id="KW-0732">Signal</keyword>
<feature type="signal peptide" evidence="1">
    <location>
        <begin position="1"/>
        <end position="31"/>
    </location>
</feature>
<gene>
    <name evidence="3" type="ORF">NC998_11735</name>
</gene>
<evidence type="ECO:0000256" key="1">
    <source>
        <dbReference type="SAM" id="SignalP"/>
    </source>
</evidence>
<feature type="domain" description="Ice-binding protein C-terminal" evidence="2">
    <location>
        <begin position="182"/>
        <end position="207"/>
    </location>
</feature>
<comment type="caution">
    <text evidence="3">The sequence shown here is derived from an EMBL/GenBank/DDBJ whole genome shotgun (WGS) entry which is preliminary data.</text>
</comment>
<organism evidence="3 4">
    <name type="scientific">Trichocoleus desertorum GB2-A4</name>
    <dbReference type="NCBI Taxonomy" id="2933944"/>
    <lineage>
        <taxon>Bacteria</taxon>
        <taxon>Bacillati</taxon>
        <taxon>Cyanobacteriota</taxon>
        <taxon>Cyanophyceae</taxon>
        <taxon>Leptolyngbyales</taxon>
        <taxon>Trichocoleusaceae</taxon>
        <taxon>Trichocoleus</taxon>
    </lineage>
</organism>
<sequence length="213" mass="22231">MTMATTIQKLSIAAASASVLAIAAHATPAEAARIFGFESSYEGFPITGSFTIDDTTPGTSPVLGFDISYYAKAISQATVTGYGQSLTFQDVDFYVGNDLLGSDTVDAIAFSLGPIQDALDSNFVAVLFPGFLSSFQVSSSSLSEALDALDGATGIAFAPYLAEDGEEPFYEVSFFEKKDTASVPEPASLVGLLGVGAFVAGSAWKRKQNPQQL</sequence>
<feature type="chain" id="PRO_5045570456" evidence="1">
    <location>
        <begin position="32"/>
        <end position="213"/>
    </location>
</feature>
<evidence type="ECO:0000313" key="3">
    <source>
        <dbReference type="EMBL" id="MEP0817764.1"/>
    </source>
</evidence>
<dbReference type="NCBIfam" id="TIGR02595">
    <property type="entry name" value="PEP_CTERM"/>
    <property type="match status" value="1"/>
</dbReference>
<protein>
    <submittedName>
        <fullName evidence="3">PEP-CTERM sorting domain-containing protein</fullName>
    </submittedName>
</protein>
<accession>A0ABV0J7L1</accession>
<dbReference type="InterPro" id="IPR013424">
    <property type="entry name" value="Ice-binding_C"/>
</dbReference>
<dbReference type="Proteomes" id="UP001464891">
    <property type="component" value="Unassembled WGS sequence"/>
</dbReference>
<name>A0ABV0J7L1_9CYAN</name>
<evidence type="ECO:0000313" key="4">
    <source>
        <dbReference type="Proteomes" id="UP001464891"/>
    </source>
</evidence>
<proteinExistence type="predicted"/>
<keyword evidence="4" id="KW-1185">Reference proteome</keyword>